<evidence type="ECO:0000256" key="10">
    <source>
        <dbReference type="ARBA" id="ARBA00023002"/>
    </source>
</evidence>
<dbReference type="PROSITE" id="PS00086">
    <property type="entry name" value="CYTOCHROME_P450"/>
    <property type="match status" value="1"/>
</dbReference>
<keyword evidence="6 14" id="KW-0349">Heme</keyword>
<evidence type="ECO:0000256" key="4">
    <source>
        <dbReference type="ARBA" id="ARBA00004406"/>
    </source>
</evidence>
<keyword evidence="13" id="KW-0472">Membrane</keyword>
<evidence type="ECO:0000256" key="1">
    <source>
        <dbReference type="ARBA" id="ARBA00001971"/>
    </source>
</evidence>
<comment type="subcellular location">
    <subcellularLocation>
        <location evidence="4">Endoplasmic reticulum membrane</location>
        <topology evidence="4">Peripheral membrane protein</topology>
    </subcellularLocation>
    <subcellularLocation>
        <location evidence="3">Microsome membrane</location>
        <topology evidence="3">Peripheral membrane protein</topology>
    </subcellularLocation>
</comment>
<protein>
    <submittedName>
        <fullName evidence="16">Cytochrome P450</fullName>
    </submittedName>
</protein>
<dbReference type="EMBL" id="JASPKY010001053">
    <property type="protein sequence ID" value="KAK9679267.1"/>
    <property type="molecule type" value="Genomic_DNA"/>
</dbReference>
<feature type="binding site" description="axial binding residue" evidence="14">
    <location>
        <position position="383"/>
    </location>
    <ligand>
        <name>heme</name>
        <dbReference type="ChEBI" id="CHEBI:30413"/>
    </ligand>
    <ligandPart>
        <name>Fe</name>
        <dbReference type="ChEBI" id="CHEBI:18248"/>
    </ligandPart>
</feature>
<dbReference type="PRINTS" id="PR00385">
    <property type="entry name" value="P450"/>
</dbReference>
<evidence type="ECO:0000256" key="6">
    <source>
        <dbReference type="ARBA" id="ARBA00022617"/>
    </source>
</evidence>
<dbReference type="Gene3D" id="1.10.630.10">
    <property type="entry name" value="Cytochrome P450"/>
    <property type="match status" value="1"/>
</dbReference>
<evidence type="ECO:0000313" key="17">
    <source>
        <dbReference type="Proteomes" id="UP001458880"/>
    </source>
</evidence>
<proteinExistence type="inferred from homology"/>
<evidence type="ECO:0000256" key="5">
    <source>
        <dbReference type="ARBA" id="ARBA00010617"/>
    </source>
</evidence>
<evidence type="ECO:0000256" key="3">
    <source>
        <dbReference type="ARBA" id="ARBA00004174"/>
    </source>
</evidence>
<keyword evidence="11 14" id="KW-0408">Iron</keyword>
<gene>
    <name evidence="16" type="ORF">QE152_g40159</name>
</gene>
<dbReference type="PRINTS" id="PR00463">
    <property type="entry name" value="EP450I"/>
</dbReference>
<comment type="similarity">
    <text evidence="5 15">Belongs to the cytochrome P450 family.</text>
</comment>
<evidence type="ECO:0000256" key="7">
    <source>
        <dbReference type="ARBA" id="ARBA00022723"/>
    </source>
</evidence>
<keyword evidence="10 15" id="KW-0560">Oxidoreductase</keyword>
<sequence length="440" mass="50179">MKRSLGQVYTDIYNAHKDDRYVGFYKVRQPGFYSFDKNDVYVDETVDPIASKNPFFQYGPQWKINRSQLSYCFTSGKMKNMFPLVLEVSQNLIKHIEAEGKLGGNPFDAKDLASKFTSDSVASCAFGLQGKAFEDPNSEFRRVAKKVLEPSTILSIKLLVMFLFPSCSKILNVRFIPKDAAEYYFDIIKTTLSYRKEHNIIRNDFLDVVTHMKFKSNEPRLTVADITAHAVSFFGDGFETSSITLSFLLYDLAANIDIQEKVRQEICEVIKNHGDTMSYEAIQDMNLLDRCISESMRVHPPVLSLSKICTGTGGYTLPPCNETGKEVHIEENTPIVIPIYAIHHDPKYYPNPEKFDPDRFSENNKSEISKGAYLPFGEGPRICIGMKFALLQIKIATVAIVQKFDVRVNKKTKEPLEINPNYFMLLAKGGLWLDFYQRSQ</sequence>
<keyword evidence="17" id="KW-1185">Reference proteome</keyword>
<keyword evidence="9" id="KW-0492">Microsome</keyword>
<dbReference type="InterPro" id="IPR002401">
    <property type="entry name" value="Cyt_P450_E_grp-I"/>
</dbReference>
<evidence type="ECO:0000256" key="8">
    <source>
        <dbReference type="ARBA" id="ARBA00022824"/>
    </source>
</evidence>
<dbReference type="GO" id="GO:0020037">
    <property type="term" value="F:heme binding"/>
    <property type="evidence" value="ECO:0007669"/>
    <property type="project" value="InterPro"/>
</dbReference>
<dbReference type="GO" id="GO:0005789">
    <property type="term" value="C:endoplasmic reticulum membrane"/>
    <property type="evidence" value="ECO:0007669"/>
    <property type="project" value="UniProtKB-SubCell"/>
</dbReference>
<evidence type="ECO:0000256" key="11">
    <source>
        <dbReference type="ARBA" id="ARBA00023004"/>
    </source>
</evidence>
<dbReference type="GO" id="GO:0016705">
    <property type="term" value="F:oxidoreductase activity, acting on paired donors, with incorporation or reduction of molecular oxygen"/>
    <property type="evidence" value="ECO:0007669"/>
    <property type="project" value="InterPro"/>
</dbReference>
<evidence type="ECO:0000256" key="2">
    <source>
        <dbReference type="ARBA" id="ARBA00003690"/>
    </source>
</evidence>
<evidence type="ECO:0000256" key="13">
    <source>
        <dbReference type="ARBA" id="ARBA00023136"/>
    </source>
</evidence>
<dbReference type="GO" id="GO:0004497">
    <property type="term" value="F:monooxygenase activity"/>
    <property type="evidence" value="ECO:0007669"/>
    <property type="project" value="UniProtKB-KW"/>
</dbReference>
<evidence type="ECO:0000256" key="15">
    <source>
        <dbReference type="RuleBase" id="RU000461"/>
    </source>
</evidence>
<dbReference type="InterPro" id="IPR036396">
    <property type="entry name" value="Cyt_P450_sf"/>
</dbReference>
<dbReference type="PANTHER" id="PTHR24292:SF84">
    <property type="entry name" value="CYTOCHROME P450 28A5-RELATED"/>
    <property type="match status" value="1"/>
</dbReference>
<dbReference type="PANTHER" id="PTHR24292">
    <property type="entry name" value="CYTOCHROME P450"/>
    <property type="match status" value="1"/>
</dbReference>
<comment type="caution">
    <text evidence="16">The sequence shown here is derived from an EMBL/GenBank/DDBJ whole genome shotgun (WGS) entry which is preliminary data.</text>
</comment>
<dbReference type="FunFam" id="1.10.630.10:FF:000182">
    <property type="entry name" value="Cytochrome P450 3A4"/>
    <property type="match status" value="1"/>
</dbReference>
<evidence type="ECO:0000256" key="14">
    <source>
        <dbReference type="PIRSR" id="PIRSR602401-1"/>
    </source>
</evidence>
<evidence type="ECO:0000313" key="16">
    <source>
        <dbReference type="EMBL" id="KAK9679267.1"/>
    </source>
</evidence>
<comment type="cofactor">
    <cofactor evidence="1 14">
        <name>heme</name>
        <dbReference type="ChEBI" id="CHEBI:30413"/>
    </cofactor>
</comment>
<dbReference type="InterPro" id="IPR001128">
    <property type="entry name" value="Cyt_P450"/>
</dbReference>
<dbReference type="Proteomes" id="UP001458880">
    <property type="component" value="Unassembled WGS sequence"/>
</dbReference>
<dbReference type="GO" id="GO:0005506">
    <property type="term" value="F:iron ion binding"/>
    <property type="evidence" value="ECO:0007669"/>
    <property type="project" value="InterPro"/>
</dbReference>
<name>A0AAW1HS61_POPJA</name>
<organism evidence="16 17">
    <name type="scientific">Popillia japonica</name>
    <name type="common">Japanese beetle</name>
    <dbReference type="NCBI Taxonomy" id="7064"/>
    <lineage>
        <taxon>Eukaryota</taxon>
        <taxon>Metazoa</taxon>
        <taxon>Ecdysozoa</taxon>
        <taxon>Arthropoda</taxon>
        <taxon>Hexapoda</taxon>
        <taxon>Insecta</taxon>
        <taxon>Pterygota</taxon>
        <taxon>Neoptera</taxon>
        <taxon>Endopterygota</taxon>
        <taxon>Coleoptera</taxon>
        <taxon>Polyphaga</taxon>
        <taxon>Scarabaeiformia</taxon>
        <taxon>Scarabaeidae</taxon>
        <taxon>Rutelinae</taxon>
        <taxon>Popillia</taxon>
    </lineage>
</organism>
<dbReference type="InterPro" id="IPR017972">
    <property type="entry name" value="Cyt_P450_CS"/>
</dbReference>
<dbReference type="AlphaFoldDB" id="A0AAW1HS61"/>
<reference evidence="16 17" key="1">
    <citation type="journal article" date="2024" name="BMC Genomics">
        <title>De novo assembly and annotation of Popillia japonica's genome with initial clues to its potential as an invasive pest.</title>
        <authorList>
            <person name="Cucini C."/>
            <person name="Boschi S."/>
            <person name="Funari R."/>
            <person name="Cardaioli E."/>
            <person name="Iannotti N."/>
            <person name="Marturano G."/>
            <person name="Paoli F."/>
            <person name="Bruttini M."/>
            <person name="Carapelli A."/>
            <person name="Frati F."/>
            <person name="Nardi F."/>
        </authorList>
    </citation>
    <scope>NUCLEOTIDE SEQUENCE [LARGE SCALE GENOMIC DNA]</scope>
    <source>
        <strain evidence="16">DMR45628</strain>
    </source>
</reference>
<keyword evidence="8" id="KW-0256">Endoplasmic reticulum</keyword>
<dbReference type="Pfam" id="PF00067">
    <property type="entry name" value="p450"/>
    <property type="match status" value="1"/>
</dbReference>
<evidence type="ECO:0000256" key="12">
    <source>
        <dbReference type="ARBA" id="ARBA00023033"/>
    </source>
</evidence>
<accession>A0AAW1HS61</accession>
<dbReference type="SUPFAM" id="SSF48264">
    <property type="entry name" value="Cytochrome P450"/>
    <property type="match status" value="1"/>
</dbReference>
<comment type="function">
    <text evidence="2">May be involved in the metabolism of insect hormones and in the breakdown of synthetic insecticides.</text>
</comment>
<evidence type="ECO:0000256" key="9">
    <source>
        <dbReference type="ARBA" id="ARBA00022848"/>
    </source>
</evidence>
<keyword evidence="7 14" id="KW-0479">Metal-binding</keyword>
<keyword evidence="12 15" id="KW-0503">Monooxygenase</keyword>
<dbReference type="CDD" id="cd11056">
    <property type="entry name" value="CYP6-like"/>
    <property type="match status" value="1"/>
</dbReference>
<dbReference type="InterPro" id="IPR050476">
    <property type="entry name" value="Insect_CytP450_Detox"/>
</dbReference>